<dbReference type="PROSITE" id="PS51635">
    <property type="entry name" value="PNPLA"/>
    <property type="match status" value="1"/>
</dbReference>
<protein>
    <submittedName>
        <fullName evidence="4">Patatin-like phospholipase family protein</fullName>
    </submittedName>
</protein>
<keyword evidence="1 2" id="KW-0443">Lipid metabolism</keyword>
<dbReference type="RefSeq" id="WP_328936506.1">
    <property type="nucleotide sequence ID" value="NZ_CP108133.1"/>
</dbReference>
<evidence type="ECO:0000256" key="1">
    <source>
        <dbReference type="ARBA" id="ARBA00023098"/>
    </source>
</evidence>
<proteinExistence type="predicted"/>
<name>A0ABZ1JBX4_9ACTN</name>
<feature type="short sequence motif" description="GXSXG" evidence="2">
    <location>
        <begin position="37"/>
        <end position="41"/>
    </location>
</feature>
<dbReference type="Proteomes" id="UP001432166">
    <property type="component" value="Chromosome"/>
</dbReference>
<dbReference type="EMBL" id="CP108133">
    <property type="protein sequence ID" value="WTP47218.1"/>
    <property type="molecule type" value="Genomic_DNA"/>
</dbReference>
<dbReference type="SUPFAM" id="SSF52151">
    <property type="entry name" value="FabD/lysophospholipase-like"/>
    <property type="match status" value="1"/>
</dbReference>
<reference evidence="4" key="1">
    <citation type="submission" date="2022-10" db="EMBL/GenBank/DDBJ databases">
        <title>The complete genomes of actinobacterial strains from the NBC collection.</title>
        <authorList>
            <person name="Joergensen T.S."/>
            <person name="Alvarez Arevalo M."/>
            <person name="Sterndorff E.B."/>
            <person name="Faurdal D."/>
            <person name="Vuksanovic O."/>
            <person name="Mourched A.-S."/>
            <person name="Charusanti P."/>
            <person name="Shaw S."/>
            <person name="Blin K."/>
            <person name="Weber T."/>
        </authorList>
    </citation>
    <scope>NUCLEOTIDE SEQUENCE</scope>
    <source>
        <strain evidence="4">NBC_00189</strain>
    </source>
</reference>
<feature type="active site" description="Proton acceptor" evidence="2">
    <location>
        <position position="205"/>
    </location>
</feature>
<dbReference type="Pfam" id="PF01734">
    <property type="entry name" value="Patatin"/>
    <property type="match status" value="1"/>
</dbReference>
<sequence>MSNADLVLEGGGVRGLGTAGAVIRLLEEGYTFQRVAGTSVGAVAAAFVAAGMDAEELRTVMEELELRLIPDRERLGRRLVPGVPMLSEGVSLLRRHGAYQGAWIHNWIKTVLATKKVTTFADLRREDSGDSEGLTEDQKYKLVVTATDVTRGRLLRLPWDYHLYGLKPEDQLVADAVRMSLSIPFYFQPRTLTHGDTGQDSVIVDGGVLSNFPVEIFDRTDGAKSRWRTIGVRILPDLPAGMAQLFSLPALKLFPLLQLLQQVVTTAVVGNDQSHLDRPGVRDRTITVDLPALGVTDFGLNLTQRQEAVGRGWAAADAYVRRCPTDPE</sequence>
<accession>A0ABZ1JBX4</accession>
<organism evidence="4 5">
    <name type="scientific">Streptomyces tauricus</name>
    <dbReference type="NCBI Taxonomy" id="68274"/>
    <lineage>
        <taxon>Bacteria</taxon>
        <taxon>Bacillati</taxon>
        <taxon>Actinomycetota</taxon>
        <taxon>Actinomycetes</taxon>
        <taxon>Kitasatosporales</taxon>
        <taxon>Streptomycetaceae</taxon>
        <taxon>Streptomyces</taxon>
        <taxon>Streptomyces aurantiacus group</taxon>
    </lineage>
</organism>
<keyword evidence="5" id="KW-1185">Reference proteome</keyword>
<dbReference type="InterPro" id="IPR052580">
    <property type="entry name" value="Lipid_Hydrolase"/>
</dbReference>
<feature type="short sequence motif" description="GXGXXG" evidence="2">
    <location>
        <begin position="10"/>
        <end position="15"/>
    </location>
</feature>
<dbReference type="InterPro" id="IPR002641">
    <property type="entry name" value="PNPLA_dom"/>
</dbReference>
<evidence type="ECO:0000313" key="5">
    <source>
        <dbReference type="Proteomes" id="UP001432166"/>
    </source>
</evidence>
<evidence type="ECO:0000313" key="4">
    <source>
        <dbReference type="EMBL" id="WTP47218.1"/>
    </source>
</evidence>
<gene>
    <name evidence="4" type="ORF">OG288_02160</name>
</gene>
<evidence type="ECO:0000256" key="2">
    <source>
        <dbReference type="PROSITE-ProRule" id="PRU01161"/>
    </source>
</evidence>
<dbReference type="InterPro" id="IPR016035">
    <property type="entry name" value="Acyl_Trfase/lysoPLipase"/>
</dbReference>
<feature type="active site" description="Nucleophile" evidence="2">
    <location>
        <position position="39"/>
    </location>
</feature>
<dbReference type="Gene3D" id="3.40.1090.10">
    <property type="entry name" value="Cytosolic phospholipase A2 catalytic domain"/>
    <property type="match status" value="2"/>
</dbReference>
<evidence type="ECO:0000259" key="3">
    <source>
        <dbReference type="PROSITE" id="PS51635"/>
    </source>
</evidence>
<keyword evidence="2" id="KW-0442">Lipid degradation</keyword>
<dbReference type="PANTHER" id="PTHR46394">
    <property type="entry name" value="ANNEXIN"/>
    <property type="match status" value="1"/>
</dbReference>
<feature type="short sequence motif" description="DGA/G" evidence="2">
    <location>
        <begin position="205"/>
        <end position="207"/>
    </location>
</feature>
<feature type="domain" description="PNPLA" evidence="3">
    <location>
        <begin position="6"/>
        <end position="218"/>
    </location>
</feature>
<keyword evidence="2" id="KW-0378">Hydrolase</keyword>
<dbReference type="PANTHER" id="PTHR46394:SF1">
    <property type="entry name" value="PNPLA DOMAIN-CONTAINING PROTEIN"/>
    <property type="match status" value="1"/>
</dbReference>